<keyword evidence="7 13" id="KW-0418">Kinase</keyword>
<evidence type="ECO:0000259" key="12">
    <source>
        <dbReference type="PROSITE" id="PS50109"/>
    </source>
</evidence>
<evidence type="ECO:0000256" key="7">
    <source>
        <dbReference type="ARBA" id="ARBA00022777"/>
    </source>
</evidence>
<evidence type="ECO:0000256" key="9">
    <source>
        <dbReference type="ARBA" id="ARBA00023012"/>
    </source>
</evidence>
<dbReference type="InterPro" id="IPR005467">
    <property type="entry name" value="His_kinase_dom"/>
</dbReference>
<keyword evidence="8 11" id="KW-1133">Transmembrane helix</keyword>
<evidence type="ECO:0000256" key="4">
    <source>
        <dbReference type="ARBA" id="ARBA00022553"/>
    </source>
</evidence>
<dbReference type="InterPro" id="IPR036097">
    <property type="entry name" value="HisK_dim/P_sf"/>
</dbReference>
<evidence type="ECO:0000256" key="5">
    <source>
        <dbReference type="ARBA" id="ARBA00022679"/>
    </source>
</evidence>
<dbReference type="InterPro" id="IPR003594">
    <property type="entry name" value="HATPase_dom"/>
</dbReference>
<organism evidence="13 14">
    <name type="scientific">Brevundimonas lenta</name>
    <dbReference type="NCBI Taxonomy" id="424796"/>
    <lineage>
        <taxon>Bacteria</taxon>
        <taxon>Pseudomonadati</taxon>
        <taxon>Pseudomonadota</taxon>
        <taxon>Alphaproteobacteria</taxon>
        <taxon>Caulobacterales</taxon>
        <taxon>Caulobacteraceae</taxon>
        <taxon>Brevundimonas</taxon>
    </lineage>
</organism>
<dbReference type="RefSeq" id="WP_221212204.1">
    <property type="nucleotide sequence ID" value="NZ_BAAAER010000004.1"/>
</dbReference>
<dbReference type="SMART" id="SM00387">
    <property type="entry name" value="HATPase_c"/>
    <property type="match status" value="1"/>
</dbReference>
<dbReference type="EMBL" id="JACIDM010000001">
    <property type="protein sequence ID" value="MBB4082213.1"/>
    <property type="molecule type" value="Genomic_DNA"/>
</dbReference>
<evidence type="ECO:0000256" key="3">
    <source>
        <dbReference type="ARBA" id="ARBA00012438"/>
    </source>
</evidence>
<feature type="transmembrane region" description="Helical" evidence="11">
    <location>
        <begin position="12"/>
        <end position="33"/>
    </location>
</feature>
<dbReference type="InterPro" id="IPR003661">
    <property type="entry name" value="HisK_dim/P_dom"/>
</dbReference>
<dbReference type="GO" id="GO:0005886">
    <property type="term" value="C:plasma membrane"/>
    <property type="evidence" value="ECO:0007669"/>
    <property type="project" value="TreeGrafter"/>
</dbReference>
<dbReference type="EC" id="2.7.13.3" evidence="3"/>
<sequence length="359" mass="39188">MSRKSISRRLQARLAWITGLAALALLGFVAFDIDRMFDQHYSTLGLTGLAYEIGDHVVLPVLVILLPLLITTPWLVRQGLMPLETAAERVDATSGKDRGFRVETEDLPEEAVPFVNAVNNLLTRLDEAAERQEAFAADIAHELKTPLAILKLEMDVYGDELADKVKADIGAMNRLIDQLLLIAQLDASVAARSPWDRVALREVAEDVIGRLAARAINDDIRLELQVVEPVTVYGRREALAAALRNLIENSLRVTPAGQRVTVFVGPSAQLRVRDGGKGLSPEQLSQLSRRHARADHASKTGAGLGLAIVSKIMGSHGGRLETRPDRRELCLVFGEEAAAVAPKRARRKAKRPDPIPGGQ</sequence>
<dbReference type="SUPFAM" id="SSF55874">
    <property type="entry name" value="ATPase domain of HSP90 chaperone/DNA topoisomerase II/histidine kinase"/>
    <property type="match status" value="1"/>
</dbReference>
<keyword evidence="6 11" id="KW-0812">Transmembrane</keyword>
<keyword evidence="14" id="KW-1185">Reference proteome</keyword>
<dbReference type="GO" id="GO:0000155">
    <property type="term" value="F:phosphorelay sensor kinase activity"/>
    <property type="evidence" value="ECO:0007669"/>
    <property type="project" value="InterPro"/>
</dbReference>
<dbReference type="Pfam" id="PF00512">
    <property type="entry name" value="HisKA"/>
    <property type="match status" value="1"/>
</dbReference>
<dbReference type="InterPro" id="IPR004358">
    <property type="entry name" value="Sig_transdc_His_kin-like_C"/>
</dbReference>
<dbReference type="SUPFAM" id="SSF47384">
    <property type="entry name" value="Homodimeric domain of signal transducing histidine kinase"/>
    <property type="match status" value="1"/>
</dbReference>
<gene>
    <name evidence="13" type="ORF">GGR12_001052</name>
</gene>
<dbReference type="InterPro" id="IPR036890">
    <property type="entry name" value="HATPase_C_sf"/>
</dbReference>
<dbReference type="SMART" id="SM00388">
    <property type="entry name" value="HisKA"/>
    <property type="match status" value="1"/>
</dbReference>
<evidence type="ECO:0000256" key="1">
    <source>
        <dbReference type="ARBA" id="ARBA00000085"/>
    </source>
</evidence>
<keyword evidence="9" id="KW-0902">Two-component regulatory system</keyword>
<evidence type="ECO:0000313" key="14">
    <source>
        <dbReference type="Proteomes" id="UP000529946"/>
    </source>
</evidence>
<accession>A0A7W6JDK9</accession>
<dbReference type="CDD" id="cd00082">
    <property type="entry name" value="HisKA"/>
    <property type="match status" value="1"/>
</dbReference>
<evidence type="ECO:0000256" key="10">
    <source>
        <dbReference type="ARBA" id="ARBA00023136"/>
    </source>
</evidence>
<feature type="domain" description="Histidine kinase" evidence="12">
    <location>
        <begin position="138"/>
        <end position="321"/>
    </location>
</feature>
<protein>
    <recommendedName>
        <fullName evidence="3">histidine kinase</fullName>
        <ecNumber evidence="3">2.7.13.3</ecNumber>
    </recommendedName>
</protein>
<comment type="subcellular location">
    <subcellularLocation>
        <location evidence="2">Membrane</location>
        <topology evidence="2">Multi-pass membrane protein</topology>
    </subcellularLocation>
</comment>
<dbReference type="PANTHER" id="PTHR45436:SF15">
    <property type="entry name" value="SENSOR HISTIDINE KINASE CUSS"/>
    <property type="match status" value="1"/>
</dbReference>
<evidence type="ECO:0000256" key="2">
    <source>
        <dbReference type="ARBA" id="ARBA00004141"/>
    </source>
</evidence>
<proteinExistence type="predicted"/>
<keyword evidence="4" id="KW-0597">Phosphoprotein</keyword>
<dbReference type="Pfam" id="PF02518">
    <property type="entry name" value="HATPase_c"/>
    <property type="match status" value="1"/>
</dbReference>
<keyword evidence="5" id="KW-0808">Transferase</keyword>
<name>A0A7W6JDK9_9CAUL</name>
<comment type="caution">
    <text evidence="13">The sequence shown here is derived from an EMBL/GenBank/DDBJ whole genome shotgun (WGS) entry which is preliminary data.</text>
</comment>
<dbReference type="PRINTS" id="PR00344">
    <property type="entry name" value="BCTRLSENSOR"/>
</dbReference>
<evidence type="ECO:0000313" key="13">
    <source>
        <dbReference type="EMBL" id="MBB4082213.1"/>
    </source>
</evidence>
<dbReference type="Gene3D" id="3.30.565.10">
    <property type="entry name" value="Histidine kinase-like ATPase, C-terminal domain"/>
    <property type="match status" value="1"/>
</dbReference>
<keyword evidence="10 11" id="KW-0472">Membrane</keyword>
<dbReference type="Gene3D" id="1.10.287.130">
    <property type="match status" value="1"/>
</dbReference>
<dbReference type="InterPro" id="IPR050428">
    <property type="entry name" value="TCS_sensor_his_kinase"/>
</dbReference>
<dbReference type="Proteomes" id="UP000529946">
    <property type="component" value="Unassembled WGS sequence"/>
</dbReference>
<dbReference type="PANTHER" id="PTHR45436">
    <property type="entry name" value="SENSOR HISTIDINE KINASE YKOH"/>
    <property type="match status" value="1"/>
</dbReference>
<comment type="catalytic activity">
    <reaction evidence="1">
        <text>ATP + protein L-histidine = ADP + protein N-phospho-L-histidine.</text>
        <dbReference type="EC" id="2.7.13.3"/>
    </reaction>
</comment>
<evidence type="ECO:0000256" key="6">
    <source>
        <dbReference type="ARBA" id="ARBA00022692"/>
    </source>
</evidence>
<feature type="transmembrane region" description="Helical" evidence="11">
    <location>
        <begin position="53"/>
        <end position="76"/>
    </location>
</feature>
<evidence type="ECO:0000256" key="11">
    <source>
        <dbReference type="SAM" id="Phobius"/>
    </source>
</evidence>
<reference evidence="13 14" key="1">
    <citation type="submission" date="2020-08" db="EMBL/GenBank/DDBJ databases">
        <title>Genomic Encyclopedia of Type Strains, Phase IV (KMG-IV): sequencing the most valuable type-strain genomes for metagenomic binning, comparative biology and taxonomic classification.</title>
        <authorList>
            <person name="Goeker M."/>
        </authorList>
    </citation>
    <scope>NUCLEOTIDE SEQUENCE [LARGE SCALE GENOMIC DNA]</scope>
    <source>
        <strain evidence="13 14">DSM 23960</strain>
    </source>
</reference>
<dbReference type="PROSITE" id="PS50109">
    <property type="entry name" value="HIS_KIN"/>
    <property type="match status" value="1"/>
</dbReference>
<evidence type="ECO:0000256" key="8">
    <source>
        <dbReference type="ARBA" id="ARBA00022989"/>
    </source>
</evidence>
<dbReference type="AlphaFoldDB" id="A0A7W6JDK9"/>